<dbReference type="GO" id="GO:0051539">
    <property type="term" value="F:4 iron, 4 sulfur cluster binding"/>
    <property type="evidence" value="ECO:0007669"/>
    <property type="project" value="UniProtKB-UniRule"/>
</dbReference>
<dbReference type="RefSeq" id="WP_083476744.1">
    <property type="nucleotide sequence ID" value="NZ_PVXL01000067.1"/>
</dbReference>
<dbReference type="InterPro" id="IPR017900">
    <property type="entry name" value="4Fe4S_Fe_S_CS"/>
</dbReference>
<comment type="function">
    <text evidence="6">Component of a complex that catalyzes the oxidation of glycolate to glyoxylate.</text>
</comment>
<evidence type="ECO:0000256" key="5">
    <source>
        <dbReference type="ARBA" id="ARBA00023014"/>
    </source>
</evidence>
<evidence type="ECO:0000256" key="6">
    <source>
        <dbReference type="PIRNR" id="PIRNR000139"/>
    </source>
</evidence>
<dbReference type="GO" id="GO:0019154">
    <property type="term" value="F:glycolate dehydrogenase activity"/>
    <property type="evidence" value="ECO:0007669"/>
    <property type="project" value="UniProtKB-EC"/>
</dbReference>
<evidence type="ECO:0000313" key="9">
    <source>
        <dbReference type="Proteomes" id="UP000239430"/>
    </source>
</evidence>
<dbReference type="PIRSF" id="PIRSF000139">
    <property type="entry name" value="Glc_ox_4Fe-4S"/>
    <property type="match status" value="1"/>
</dbReference>
<accession>A0A9X7P509</accession>
<keyword evidence="2 6" id="KW-0479">Metal-binding</keyword>
<name>A0A9X7P509_9FIRM</name>
<keyword evidence="4 6" id="KW-0408">Iron</keyword>
<dbReference type="PANTHER" id="PTHR32479">
    <property type="entry name" value="GLYCOLATE OXIDASE IRON-SULFUR SUBUNIT"/>
    <property type="match status" value="1"/>
</dbReference>
<proteinExistence type="predicted"/>
<gene>
    <name evidence="8" type="primary">glpC</name>
    <name evidence="8" type="ORF">MOST_28190</name>
</gene>
<comment type="catalytic activity">
    <reaction evidence="6">
        <text>(R)-lactate + A = pyruvate + AH2</text>
        <dbReference type="Rhea" id="RHEA:15089"/>
        <dbReference type="ChEBI" id="CHEBI:13193"/>
        <dbReference type="ChEBI" id="CHEBI:15361"/>
        <dbReference type="ChEBI" id="CHEBI:16004"/>
        <dbReference type="ChEBI" id="CHEBI:17499"/>
    </reaction>
</comment>
<evidence type="ECO:0000313" key="8">
    <source>
        <dbReference type="EMBL" id="PRR69942.1"/>
    </source>
</evidence>
<keyword evidence="1 6" id="KW-0004">4Fe-4S</keyword>
<dbReference type="Proteomes" id="UP000239430">
    <property type="component" value="Unassembled WGS sequence"/>
</dbReference>
<evidence type="ECO:0000259" key="7">
    <source>
        <dbReference type="PROSITE" id="PS51379"/>
    </source>
</evidence>
<dbReference type="PROSITE" id="PS51379">
    <property type="entry name" value="4FE4S_FER_2"/>
    <property type="match status" value="1"/>
</dbReference>
<dbReference type="AlphaFoldDB" id="A0A9X7P509"/>
<evidence type="ECO:0000256" key="2">
    <source>
        <dbReference type="ARBA" id="ARBA00022723"/>
    </source>
</evidence>
<evidence type="ECO:0000256" key="3">
    <source>
        <dbReference type="ARBA" id="ARBA00022737"/>
    </source>
</evidence>
<dbReference type="EC" id="1.1.99.14" evidence="6"/>
<dbReference type="Pfam" id="PF13183">
    <property type="entry name" value="Fer4_8"/>
    <property type="match status" value="1"/>
</dbReference>
<dbReference type="Pfam" id="PF02754">
    <property type="entry name" value="CCG"/>
    <property type="match status" value="2"/>
</dbReference>
<comment type="catalytic activity">
    <reaction evidence="6">
        <text>glycolate + A = glyoxylate + AH2</text>
        <dbReference type="Rhea" id="RHEA:21264"/>
        <dbReference type="ChEBI" id="CHEBI:13193"/>
        <dbReference type="ChEBI" id="CHEBI:17499"/>
        <dbReference type="ChEBI" id="CHEBI:29805"/>
        <dbReference type="ChEBI" id="CHEBI:36655"/>
        <dbReference type="EC" id="1.1.99.14"/>
    </reaction>
</comment>
<evidence type="ECO:0000256" key="1">
    <source>
        <dbReference type="ARBA" id="ARBA00022485"/>
    </source>
</evidence>
<keyword evidence="6" id="KW-0813">Transport</keyword>
<dbReference type="Gene3D" id="1.10.1060.10">
    <property type="entry name" value="Alpha-helical ferredoxin"/>
    <property type="match status" value="1"/>
</dbReference>
<organism evidence="8 9">
    <name type="scientific">Neomoorella stamsii</name>
    <dbReference type="NCBI Taxonomy" id="1266720"/>
    <lineage>
        <taxon>Bacteria</taxon>
        <taxon>Bacillati</taxon>
        <taxon>Bacillota</taxon>
        <taxon>Clostridia</taxon>
        <taxon>Neomoorellales</taxon>
        <taxon>Neomoorellaceae</taxon>
        <taxon>Neomoorella</taxon>
    </lineage>
</organism>
<dbReference type="SUPFAM" id="SSF46548">
    <property type="entry name" value="alpha-helical ferredoxin"/>
    <property type="match status" value="1"/>
</dbReference>
<comment type="cofactor">
    <cofactor evidence="6">
        <name>[4Fe-4S] cluster</name>
        <dbReference type="ChEBI" id="CHEBI:49883"/>
    </cofactor>
    <text evidence="6">Binds 2 [4Fe-4S] clusters.</text>
</comment>
<dbReference type="EMBL" id="PVXL01000067">
    <property type="protein sequence ID" value="PRR69942.1"/>
    <property type="molecule type" value="Genomic_DNA"/>
</dbReference>
<reference evidence="8 9" key="1">
    <citation type="submission" date="2018-03" db="EMBL/GenBank/DDBJ databases">
        <title>Genome sequence of Moorella stamsii DSM 26217.</title>
        <authorList>
            <person name="Poehlein A."/>
            <person name="Daniel R."/>
        </authorList>
    </citation>
    <scope>NUCLEOTIDE SEQUENCE [LARGE SCALE GENOMIC DNA]</scope>
    <source>
        <strain evidence="9">DSM 26217</strain>
    </source>
</reference>
<keyword evidence="3" id="KW-0677">Repeat</keyword>
<evidence type="ECO:0000256" key="4">
    <source>
        <dbReference type="ARBA" id="ARBA00023004"/>
    </source>
</evidence>
<dbReference type="InterPro" id="IPR004017">
    <property type="entry name" value="Cys_rich_dom"/>
</dbReference>
<dbReference type="PROSITE" id="PS00198">
    <property type="entry name" value="4FE4S_FER_1"/>
    <property type="match status" value="2"/>
</dbReference>
<protein>
    <recommendedName>
        <fullName evidence="6">Glycolate oxidase iron-sulfur subunit</fullName>
        <ecNumber evidence="6">1.1.99.14</ecNumber>
    </recommendedName>
</protein>
<sequence length="471" mass="52351">MQRLKQALDPLGILTPGKLVGPLPEKERSALNPFDDLALVEEEMAKCMKCGNCQAVCPLYKETLREAAVARGKVQLAYAYLRGEIPATHSLAEKLLFCLTCMACVSNCPSGVRVDTVVLAARAAMVREKGLPWVKKVIFQGLKRPWFFDRALKTGRRFQSLPLRYRPEIQRCNPRFPIGLELRRVLPPLARKTLREEFPEVMQPVKARARAAFFTGCLENYIYTDTARAVVNVLLANDVEVIIPQDQHCCGIPTLVHGDVPVAREMAASNLQIFQRHNFDYLVVACATCGEAWKHFYPQLLENSFQGEAARVMAARTRDISELLLEIDYRRPAAGLPLKVTYHDPCHLVRGQGISNEPRQVLRSIPGLEFREMKNADRCCGSAGSFSLTNYDMSMQVQAHKVAAIKATGADTVVTGCPACRMQLEDGLAQAGLSPRVLHVVQVLEQAYVVKEVRGKRQEVGKACEPGPEPA</sequence>
<keyword evidence="9" id="KW-1185">Reference proteome</keyword>
<dbReference type="GO" id="GO:0046872">
    <property type="term" value="F:metal ion binding"/>
    <property type="evidence" value="ECO:0007669"/>
    <property type="project" value="UniProtKB-UniRule"/>
</dbReference>
<keyword evidence="6" id="KW-0249">Electron transport</keyword>
<keyword evidence="5 6" id="KW-0411">Iron-sulfur</keyword>
<dbReference type="PANTHER" id="PTHR32479:SF20">
    <property type="entry name" value="GLYCOLATE OXIDASE IRON-SULFUR SUBUNIT"/>
    <property type="match status" value="1"/>
</dbReference>
<dbReference type="InterPro" id="IPR017896">
    <property type="entry name" value="4Fe4S_Fe-S-bd"/>
</dbReference>
<dbReference type="InterPro" id="IPR012257">
    <property type="entry name" value="Glc_ox_4Fe-4S"/>
</dbReference>
<feature type="domain" description="4Fe-4S ferredoxin-type" evidence="7">
    <location>
        <begin position="36"/>
        <end position="67"/>
    </location>
</feature>
<dbReference type="InterPro" id="IPR009051">
    <property type="entry name" value="Helical_ferredxn"/>
</dbReference>
<comment type="caution">
    <text evidence="8">The sequence shown here is derived from an EMBL/GenBank/DDBJ whole genome shotgun (WGS) entry which is preliminary data.</text>
</comment>